<dbReference type="AlphaFoldDB" id="A0A9N9CSA1"/>
<keyword evidence="4" id="KW-0813">Transport</keyword>
<evidence type="ECO:0000256" key="10">
    <source>
        <dbReference type="ARBA" id="ARBA00023136"/>
    </source>
</evidence>
<evidence type="ECO:0000256" key="1">
    <source>
        <dbReference type="ARBA" id="ARBA00004477"/>
    </source>
</evidence>
<evidence type="ECO:0000256" key="4">
    <source>
        <dbReference type="ARBA" id="ARBA00022448"/>
    </source>
</evidence>
<reference evidence="13" key="1">
    <citation type="submission" date="2021-06" db="EMBL/GenBank/DDBJ databases">
        <authorList>
            <person name="Kallberg Y."/>
            <person name="Tangrot J."/>
            <person name="Rosling A."/>
        </authorList>
    </citation>
    <scope>NUCLEOTIDE SEQUENCE</scope>
    <source>
        <strain evidence="13">FL130A</strain>
    </source>
</reference>
<comment type="subcellular location">
    <subcellularLocation>
        <location evidence="1">Endoplasmic reticulum membrane</location>
        <topology evidence="1">Multi-pass membrane protein</topology>
    </subcellularLocation>
</comment>
<dbReference type="InterPro" id="IPR011553">
    <property type="entry name" value="Sec62_asco"/>
</dbReference>
<dbReference type="Proteomes" id="UP000789508">
    <property type="component" value="Unassembled WGS sequence"/>
</dbReference>
<feature type="compositionally biased region" description="Polar residues" evidence="11">
    <location>
        <begin position="231"/>
        <end position="260"/>
    </location>
</feature>
<comment type="similarity">
    <text evidence="2">Belongs to the SEC62 family.</text>
</comment>
<evidence type="ECO:0000256" key="6">
    <source>
        <dbReference type="ARBA" id="ARBA00022824"/>
    </source>
</evidence>
<keyword evidence="14" id="KW-1185">Reference proteome</keyword>
<dbReference type="GO" id="GO:0031204">
    <property type="term" value="P:post-translational protein targeting to membrane, translocation"/>
    <property type="evidence" value="ECO:0007669"/>
    <property type="project" value="TreeGrafter"/>
</dbReference>
<keyword evidence="6" id="KW-0256">Endoplasmic reticulum</keyword>
<evidence type="ECO:0000256" key="3">
    <source>
        <dbReference type="ARBA" id="ARBA00021257"/>
    </source>
</evidence>
<feature type="region of interest" description="Disordered" evidence="11">
    <location>
        <begin position="222"/>
        <end position="277"/>
    </location>
</feature>
<evidence type="ECO:0000256" key="11">
    <source>
        <dbReference type="SAM" id="MobiDB-lite"/>
    </source>
</evidence>
<dbReference type="InterPro" id="IPR004728">
    <property type="entry name" value="Sec62"/>
</dbReference>
<keyword evidence="8 12" id="KW-1133">Transmembrane helix</keyword>
<dbReference type="OrthoDB" id="200187at2759"/>
<feature type="transmembrane region" description="Helical" evidence="12">
    <location>
        <begin position="124"/>
        <end position="147"/>
    </location>
</feature>
<keyword evidence="5 12" id="KW-0812">Transmembrane</keyword>
<dbReference type="PANTHER" id="PTHR12443:SF9">
    <property type="entry name" value="TRANSLOCATION PROTEIN SEC62"/>
    <property type="match status" value="1"/>
</dbReference>
<comment type="caution">
    <text evidence="13">The sequence shown here is derived from an EMBL/GenBank/DDBJ whole genome shotgun (WGS) entry which is preliminary data.</text>
</comment>
<evidence type="ECO:0000313" key="14">
    <source>
        <dbReference type="Proteomes" id="UP000789508"/>
    </source>
</evidence>
<protein>
    <recommendedName>
        <fullName evidence="3">Translocation protein SEC62</fullName>
    </recommendedName>
</protein>
<dbReference type="GO" id="GO:0005789">
    <property type="term" value="C:endoplasmic reticulum membrane"/>
    <property type="evidence" value="ECO:0007669"/>
    <property type="project" value="UniProtKB-SubCell"/>
</dbReference>
<feature type="transmembrane region" description="Helical" evidence="12">
    <location>
        <begin position="153"/>
        <end position="186"/>
    </location>
</feature>
<evidence type="ECO:0000256" key="2">
    <source>
        <dbReference type="ARBA" id="ARBA00010604"/>
    </source>
</evidence>
<accession>A0A9N9CSA1</accession>
<dbReference type="NCBIfam" id="TIGR00869">
    <property type="entry name" value="sec62"/>
    <property type="match status" value="1"/>
</dbReference>
<keyword evidence="9" id="KW-0811">Translocation</keyword>
<evidence type="ECO:0000256" key="7">
    <source>
        <dbReference type="ARBA" id="ARBA00022927"/>
    </source>
</evidence>
<dbReference type="PANTHER" id="PTHR12443">
    <property type="entry name" value="TRANSLOCATION PROTEIN SEC62"/>
    <property type="match status" value="1"/>
</dbReference>
<evidence type="ECO:0000256" key="9">
    <source>
        <dbReference type="ARBA" id="ARBA00023010"/>
    </source>
</evidence>
<sequence>MEERAEAPPEILNVVKYLRSSASGIKLRGGIYNGKRVEYFKGKSAVKALLKDSYTKLKNVPKVTSSEEAAKLLQDILPYVLFLRVERSNNDSSQRNAPKLLTICHTQMFAEDQYYVWIYEGSQLWTILGGIGLIAIVFAGVMFPLWPAILRDIVWYLAVAVLILFGILMIIAVIRLIFFIITMVVLPRGIWIFPNLFEDVGFVDSFIPLWAWDVPKKKEKVVADDEEDDNNASGSNKENGITGSNNNNEIKNRNLQTTVQDEYNEDDEKTEDEKKDD</sequence>
<dbReference type="Pfam" id="PF03839">
    <property type="entry name" value="Sec62"/>
    <property type="match status" value="1"/>
</dbReference>
<gene>
    <name evidence="13" type="ORF">ALEPTO_LOCUS8657</name>
</gene>
<evidence type="ECO:0000256" key="12">
    <source>
        <dbReference type="SAM" id="Phobius"/>
    </source>
</evidence>
<name>A0A9N9CSA1_9GLOM</name>
<keyword evidence="10 12" id="KW-0472">Membrane</keyword>
<evidence type="ECO:0000256" key="8">
    <source>
        <dbReference type="ARBA" id="ARBA00022989"/>
    </source>
</evidence>
<evidence type="ECO:0000256" key="5">
    <source>
        <dbReference type="ARBA" id="ARBA00022692"/>
    </source>
</evidence>
<evidence type="ECO:0000313" key="13">
    <source>
        <dbReference type="EMBL" id="CAG8613280.1"/>
    </source>
</evidence>
<proteinExistence type="inferred from homology"/>
<keyword evidence="7" id="KW-0653">Protein transport</keyword>
<dbReference type="EMBL" id="CAJVPS010005272">
    <property type="protein sequence ID" value="CAG8613280.1"/>
    <property type="molecule type" value="Genomic_DNA"/>
</dbReference>
<organism evidence="13 14">
    <name type="scientific">Ambispora leptoticha</name>
    <dbReference type="NCBI Taxonomy" id="144679"/>
    <lineage>
        <taxon>Eukaryota</taxon>
        <taxon>Fungi</taxon>
        <taxon>Fungi incertae sedis</taxon>
        <taxon>Mucoromycota</taxon>
        <taxon>Glomeromycotina</taxon>
        <taxon>Glomeromycetes</taxon>
        <taxon>Archaeosporales</taxon>
        <taxon>Ambisporaceae</taxon>
        <taxon>Ambispora</taxon>
    </lineage>
</organism>